<evidence type="ECO:0000313" key="3">
    <source>
        <dbReference type="EMBL" id="GGD69434.1"/>
    </source>
</evidence>
<comment type="caution">
    <text evidence="3">The sequence shown here is derived from an EMBL/GenBank/DDBJ whole genome shotgun (WGS) entry which is preliminary data.</text>
</comment>
<keyword evidence="2" id="KW-1133">Transmembrane helix</keyword>
<keyword evidence="2" id="KW-0812">Transmembrane</keyword>
<feature type="transmembrane region" description="Helical" evidence="2">
    <location>
        <begin position="50"/>
        <end position="70"/>
    </location>
</feature>
<proteinExistence type="predicted"/>
<feature type="compositionally biased region" description="Basic residues" evidence="1">
    <location>
        <begin position="1"/>
        <end position="15"/>
    </location>
</feature>
<dbReference type="Proteomes" id="UP000612456">
    <property type="component" value="Unassembled WGS sequence"/>
</dbReference>
<name>A0A917DTH2_9BACL</name>
<dbReference type="AlphaFoldDB" id="A0A917DTH2"/>
<organism evidence="3 4">
    <name type="scientific">Paenibacillus nasutitermitis</name>
    <dbReference type="NCBI Taxonomy" id="1652958"/>
    <lineage>
        <taxon>Bacteria</taxon>
        <taxon>Bacillati</taxon>
        <taxon>Bacillota</taxon>
        <taxon>Bacilli</taxon>
        <taxon>Bacillales</taxon>
        <taxon>Paenibacillaceae</taxon>
        <taxon>Paenibacillus</taxon>
    </lineage>
</organism>
<keyword evidence="2" id="KW-0472">Membrane</keyword>
<evidence type="ECO:0000256" key="1">
    <source>
        <dbReference type="SAM" id="MobiDB-lite"/>
    </source>
</evidence>
<accession>A0A917DTH2</accession>
<reference evidence="3" key="2">
    <citation type="submission" date="2020-09" db="EMBL/GenBank/DDBJ databases">
        <authorList>
            <person name="Sun Q."/>
            <person name="Zhou Y."/>
        </authorList>
    </citation>
    <scope>NUCLEOTIDE SEQUENCE</scope>
    <source>
        <strain evidence="3">CGMCC 1.15178</strain>
    </source>
</reference>
<keyword evidence="4" id="KW-1185">Reference proteome</keyword>
<protein>
    <submittedName>
        <fullName evidence="3">Uncharacterized protein</fullName>
    </submittedName>
</protein>
<reference evidence="3" key="1">
    <citation type="journal article" date="2014" name="Int. J. Syst. Evol. Microbiol.">
        <title>Complete genome sequence of Corynebacterium casei LMG S-19264T (=DSM 44701T), isolated from a smear-ripened cheese.</title>
        <authorList>
            <consortium name="US DOE Joint Genome Institute (JGI-PGF)"/>
            <person name="Walter F."/>
            <person name="Albersmeier A."/>
            <person name="Kalinowski J."/>
            <person name="Ruckert C."/>
        </authorList>
    </citation>
    <scope>NUCLEOTIDE SEQUENCE</scope>
    <source>
        <strain evidence="3">CGMCC 1.15178</strain>
    </source>
</reference>
<dbReference type="EMBL" id="BMHP01000002">
    <property type="protein sequence ID" value="GGD69434.1"/>
    <property type="molecule type" value="Genomic_DNA"/>
</dbReference>
<gene>
    <name evidence="3" type="ORF">GCM10010911_29170</name>
</gene>
<evidence type="ECO:0000256" key="2">
    <source>
        <dbReference type="SAM" id="Phobius"/>
    </source>
</evidence>
<sequence>MSRVLKHGKPRKAKPAQRVTGRLSESAQEKGNLPSRLQKFPSNKLMLAKWYYRLLFTLFMILVIGLVLWGRKLTGI</sequence>
<feature type="region of interest" description="Disordered" evidence="1">
    <location>
        <begin position="1"/>
        <end position="32"/>
    </location>
</feature>
<evidence type="ECO:0000313" key="4">
    <source>
        <dbReference type="Proteomes" id="UP000612456"/>
    </source>
</evidence>